<evidence type="ECO:0000313" key="6">
    <source>
        <dbReference type="EMBL" id="CUG93402.1"/>
    </source>
</evidence>
<evidence type="ECO:0000256" key="5">
    <source>
        <dbReference type="SAM" id="MobiDB-lite"/>
    </source>
</evidence>
<protein>
    <recommendedName>
        <fullName evidence="4">Nuclear pore protein</fullName>
    </recommendedName>
</protein>
<evidence type="ECO:0000256" key="3">
    <source>
        <dbReference type="ARBA" id="ARBA00023242"/>
    </source>
</evidence>
<comment type="similarity">
    <text evidence="2 4">Belongs to the nucleoporin interacting component (NIC) family.</text>
</comment>
<feature type="region of interest" description="Disordered" evidence="5">
    <location>
        <begin position="1"/>
        <end position="21"/>
    </location>
</feature>
<evidence type="ECO:0000313" key="7">
    <source>
        <dbReference type="Proteomes" id="UP000051952"/>
    </source>
</evidence>
<dbReference type="Pfam" id="PF04097">
    <property type="entry name" value="Nic96"/>
    <property type="match status" value="1"/>
</dbReference>
<keyword evidence="7" id="KW-1185">Reference proteome</keyword>
<comment type="subcellular location">
    <subcellularLocation>
        <location evidence="1">Nucleus envelope</location>
    </subcellularLocation>
    <subcellularLocation>
        <location evidence="4">Nucleus</location>
        <location evidence="4">Nuclear pore complex</location>
    </subcellularLocation>
</comment>
<dbReference type="OrthoDB" id="244971at2759"/>
<evidence type="ECO:0000256" key="4">
    <source>
        <dbReference type="RuleBase" id="RU364035"/>
    </source>
</evidence>
<gene>
    <name evidence="6" type="ORF">BSAL_42700</name>
</gene>
<keyword evidence="4" id="KW-0653">Protein transport</keyword>
<name>A0A0S4JS37_BODSA</name>
<dbReference type="Proteomes" id="UP000051952">
    <property type="component" value="Unassembled WGS sequence"/>
</dbReference>
<dbReference type="GO" id="GO:0016973">
    <property type="term" value="P:poly(A)+ mRNA export from nucleus"/>
    <property type="evidence" value="ECO:0007669"/>
    <property type="project" value="TreeGrafter"/>
</dbReference>
<feature type="region of interest" description="Disordered" evidence="5">
    <location>
        <begin position="48"/>
        <end position="71"/>
    </location>
</feature>
<dbReference type="VEuPathDB" id="TriTrypDB:BSAL_42700"/>
<keyword evidence="4" id="KW-0472">Membrane</keyword>
<organism evidence="6 7">
    <name type="scientific">Bodo saltans</name>
    <name type="common">Flagellated protozoan</name>
    <dbReference type="NCBI Taxonomy" id="75058"/>
    <lineage>
        <taxon>Eukaryota</taxon>
        <taxon>Discoba</taxon>
        <taxon>Euglenozoa</taxon>
        <taxon>Kinetoplastea</taxon>
        <taxon>Metakinetoplastina</taxon>
        <taxon>Eubodonida</taxon>
        <taxon>Bodonidae</taxon>
        <taxon>Bodo</taxon>
    </lineage>
</organism>
<dbReference type="AlphaFoldDB" id="A0A0S4JS37"/>
<dbReference type="InterPro" id="IPR007231">
    <property type="entry name" value="Nucleoporin_int_Nup93/Nic96"/>
</dbReference>
<feature type="compositionally biased region" description="Polar residues" evidence="5">
    <location>
        <begin position="11"/>
        <end position="21"/>
    </location>
</feature>
<sequence>MLNARSEQLEKQNGGSASTLSDVRSNIARLEARARSMLSGSDNQVLRSGRSVFEHSKSTLAESTRRPSGATVTQHTPVELFMANLGFDIQEQQRLLQQLQMQVPKRSTLNAGYDEEEGNLFFQGRGGASVTDTAIDLDAFVASRRSECLQRCVDDVHRQISDRTRELAEQQINAMWERRSDAIIEALEGRSLGAYRPGTQPPSNLTNTSYQSITNINSTDINRLLAAKMHAFAHVVDVAQPQEWCSHFNAFAQETAPAEGDETSSLWFTVSSILAPVSRSVTSSAEVGLDGVKKYVASSRLVLERKFLASIFMEVLKIPISKFEEMEHMHAEKVVEVIEQYVGRGVDVWSLILTAMRCGRYDAAYVFASRVPTGVKAPLQAALDAIDGTPQLARNDMKPFVDLRSYFLEETTRASYHRTAVLFMLLVGTVSQPGQDSDSVLAHFVAAIDRVSNSIEDMLWMRLMCIRQIEASSLPVQSLLDLQQSVLADIPQLLALPGSTSAKVASVLFYTLLPSTALRLLQDSREFFCDAVHIALSFHAAHLLRCTSAESQMNLSGALQAYACKALEMEDLKVTRHVAPTLFRYFWKSDSVEAFVELCRNSVICVKLFGQLGDGVANEGALLHSSAACQPELLTTMDTIADAAATAGQVELAVHILLVLDRLAVQQRDVQTSQEALRKATLTLNPALSHSAHYTSGSSVHRENLVLYSRRLKDRLQQSAADIGGREVQAFFHLCLIAEFHSLYHKNQHDQAVTTFLQLRFLPTQASDVDDSAEQFNTSVSDDVVTAMPPTVVLFLKLELSLLRKLSAAERAPVIQMAKAIIRWVSKWRFNARKDLMRELQSVESQFDA</sequence>
<keyword evidence="4" id="KW-0811">Translocation</keyword>
<evidence type="ECO:0000256" key="2">
    <source>
        <dbReference type="ARBA" id="ARBA00010186"/>
    </source>
</evidence>
<reference evidence="7" key="1">
    <citation type="submission" date="2015-09" db="EMBL/GenBank/DDBJ databases">
        <authorList>
            <consortium name="Pathogen Informatics"/>
        </authorList>
    </citation>
    <scope>NUCLEOTIDE SEQUENCE [LARGE SCALE GENOMIC DNA]</scope>
    <source>
        <strain evidence="7">Lake Konstanz</strain>
    </source>
</reference>
<dbReference type="OMA" id="MHAFVAM"/>
<dbReference type="EMBL" id="CYKH01002151">
    <property type="protein sequence ID" value="CUG93402.1"/>
    <property type="molecule type" value="Genomic_DNA"/>
</dbReference>
<dbReference type="PANTHER" id="PTHR11225:SF4">
    <property type="entry name" value="NUCLEAR PORE COMPLEX PROTEIN NUP93"/>
    <property type="match status" value="1"/>
</dbReference>
<keyword evidence="4" id="KW-0906">Nuclear pore complex</keyword>
<dbReference type="PANTHER" id="PTHR11225">
    <property type="entry name" value="NUCLEAR PORE COMPLEX PROTEIN NUP93 NUCLEOPORIN NUP93 DEAD EYE PROTEIN"/>
    <property type="match status" value="1"/>
</dbReference>
<dbReference type="GO" id="GO:0005643">
    <property type="term" value="C:nuclear pore"/>
    <property type="evidence" value="ECO:0007669"/>
    <property type="project" value="UniProtKB-SubCell"/>
</dbReference>
<proteinExistence type="inferred from homology"/>
<evidence type="ECO:0000256" key="1">
    <source>
        <dbReference type="ARBA" id="ARBA00004259"/>
    </source>
</evidence>
<keyword evidence="4" id="KW-0813">Transport</keyword>
<accession>A0A0S4JS37</accession>
<dbReference type="GO" id="GO:0006606">
    <property type="term" value="P:protein import into nucleus"/>
    <property type="evidence" value="ECO:0007669"/>
    <property type="project" value="TreeGrafter"/>
</dbReference>
<keyword evidence="4" id="KW-0509">mRNA transport</keyword>
<dbReference type="GO" id="GO:0017056">
    <property type="term" value="F:structural constituent of nuclear pore"/>
    <property type="evidence" value="ECO:0007669"/>
    <property type="project" value="InterPro"/>
</dbReference>
<keyword evidence="3 4" id="KW-0539">Nucleus</keyword>